<keyword evidence="1" id="KW-0732">Signal</keyword>
<reference evidence="2 3" key="1">
    <citation type="submission" date="2019-11" db="EMBL/GenBank/DDBJ databases">
        <title>Characterisation of Fundicoccus ignavus gen. nov. sp. nov., a novel genus of the family Aerococcaceae isolated from bulk tank milk.</title>
        <authorList>
            <person name="Siebert A."/>
            <person name="Huptas C."/>
            <person name="Wenning M."/>
            <person name="Scherer S."/>
            <person name="Doll E.V."/>
        </authorList>
    </citation>
    <scope>NUCLEOTIDE SEQUENCE [LARGE SCALE GENOMIC DNA]</scope>
    <source>
        <strain evidence="2 3">WS4759</strain>
    </source>
</reference>
<name>A0A6I2GX23_9LACT</name>
<accession>A0A6I2GX23</accession>
<evidence type="ECO:0000313" key="3">
    <source>
        <dbReference type="Proteomes" id="UP000430975"/>
    </source>
</evidence>
<dbReference type="AlphaFoldDB" id="A0A6I2GX23"/>
<proteinExistence type="predicted"/>
<feature type="signal peptide" evidence="1">
    <location>
        <begin position="1"/>
        <end position="27"/>
    </location>
</feature>
<evidence type="ECO:0000256" key="1">
    <source>
        <dbReference type="SAM" id="SignalP"/>
    </source>
</evidence>
<evidence type="ECO:0000313" key="2">
    <source>
        <dbReference type="EMBL" id="MRI84893.1"/>
    </source>
</evidence>
<dbReference type="EMBL" id="WJQS01000002">
    <property type="protein sequence ID" value="MRI84893.1"/>
    <property type="molecule type" value="Genomic_DNA"/>
</dbReference>
<comment type="caution">
    <text evidence="2">The sequence shown here is derived from an EMBL/GenBank/DDBJ whole genome shotgun (WGS) entry which is preliminary data.</text>
</comment>
<dbReference type="Pfam" id="PF05096">
    <property type="entry name" value="Glu_cyclase_2"/>
    <property type="match status" value="1"/>
</dbReference>
<dbReference type="SUPFAM" id="SSF50969">
    <property type="entry name" value="YVTN repeat-like/Quinoprotein amine dehydrogenase"/>
    <property type="match status" value="1"/>
</dbReference>
<dbReference type="RefSeq" id="WP_153863200.1">
    <property type="nucleotide sequence ID" value="NZ_WJQS01000002.1"/>
</dbReference>
<gene>
    <name evidence="2" type="ORF">GIY09_03125</name>
</gene>
<feature type="chain" id="PRO_5026267226" description="Glutamine cyclotransferase" evidence="1">
    <location>
        <begin position="28"/>
        <end position="264"/>
    </location>
</feature>
<organism evidence="2 3">
    <name type="scientific">Fundicoccus ignavus</name>
    <dbReference type="NCBI Taxonomy" id="2664442"/>
    <lineage>
        <taxon>Bacteria</taxon>
        <taxon>Bacillati</taxon>
        <taxon>Bacillota</taxon>
        <taxon>Bacilli</taxon>
        <taxon>Lactobacillales</taxon>
        <taxon>Aerococcaceae</taxon>
        <taxon>Fundicoccus</taxon>
    </lineage>
</organism>
<sequence>MFYKKYINKLTALLILGMFCVQTQVSAETEVRLIEIYPSDSEAFTQGFELSPDTKNLILATGLYGKSSIGLLDLETGEYSIKANLSEEYFGEGITIVDDFIWQLTWKEGKAFKRDLASFEIVDEQSYQGEGWGIAYDAEADVIWMSDGTSVLQQRNPQDFTKMAELEVTYNGQPVVNLNELEFANDLIYANIWYSDKIIAINPSNGEIEYVYDFGELLQRVDNEIADELVDQKDVLNGIAHIEGNQFYITGKLYPYVLEVELNR</sequence>
<dbReference type="Proteomes" id="UP000430975">
    <property type="component" value="Unassembled WGS sequence"/>
</dbReference>
<protein>
    <recommendedName>
        <fullName evidence="4">Glutamine cyclotransferase</fullName>
    </recommendedName>
</protein>
<dbReference type="InterPro" id="IPR011044">
    <property type="entry name" value="Quino_amine_DH_bsu"/>
</dbReference>
<dbReference type="PANTHER" id="PTHR31270:SF1">
    <property type="entry name" value="GLUTAMINYL-PEPTIDE CYCLOTRANSFERASE"/>
    <property type="match status" value="1"/>
</dbReference>
<dbReference type="GO" id="GO:0016603">
    <property type="term" value="F:glutaminyl-peptide cyclotransferase activity"/>
    <property type="evidence" value="ECO:0007669"/>
    <property type="project" value="InterPro"/>
</dbReference>
<evidence type="ECO:0008006" key="4">
    <source>
        <dbReference type="Google" id="ProtNLM"/>
    </source>
</evidence>
<keyword evidence="3" id="KW-1185">Reference proteome</keyword>
<dbReference type="PANTHER" id="PTHR31270">
    <property type="entry name" value="GLUTAMINYL-PEPTIDE CYCLOTRANSFERASE"/>
    <property type="match status" value="1"/>
</dbReference>
<dbReference type="InterPro" id="IPR007788">
    <property type="entry name" value="QCT"/>
</dbReference>